<dbReference type="CDD" id="cd01949">
    <property type="entry name" value="GGDEF"/>
    <property type="match status" value="1"/>
</dbReference>
<dbReference type="InterPro" id="IPR029787">
    <property type="entry name" value="Nucleotide_cyclase"/>
</dbReference>
<dbReference type="SMART" id="SM00267">
    <property type="entry name" value="GGDEF"/>
    <property type="match status" value="1"/>
</dbReference>
<dbReference type="FunFam" id="3.30.70.270:FF:000001">
    <property type="entry name" value="Diguanylate cyclase domain protein"/>
    <property type="match status" value="1"/>
</dbReference>
<evidence type="ECO:0000313" key="5">
    <source>
        <dbReference type="Proteomes" id="UP000190395"/>
    </source>
</evidence>
<comment type="catalytic activity">
    <reaction evidence="2">
        <text>2 GTP = 3',3'-c-di-GMP + 2 diphosphate</text>
        <dbReference type="Rhea" id="RHEA:24898"/>
        <dbReference type="ChEBI" id="CHEBI:33019"/>
        <dbReference type="ChEBI" id="CHEBI:37565"/>
        <dbReference type="ChEBI" id="CHEBI:58805"/>
        <dbReference type="EC" id="2.7.7.65"/>
    </reaction>
</comment>
<keyword evidence="5" id="KW-1185">Reference proteome</keyword>
<dbReference type="GO" id="GO:0052621">
    <property type="term" value="F:diguanylate cyclase activity"/>
    <property type="evidence" value="ECO:0007669"/>
    <property type="project" value="UniProtKB-EC"/>
</dbReference>
<evidence type="ECO:0000256" key="2">
    <source>
        <dbReference type="ARBA" id="ARBA00034247"/>
    </source>
</evidence>
<evidence type="ECO:0000313" key="4">
    <source>
        <dbReference type="EMBL" id="SJZ97296.1"/>
    </source>
</evidence>
<gene>
    <name evidence="4" type="ORF">SAMN02745152_01808</name>
</gene>
<evidence type="ECO:0000256" key="1">
    <source>
        <dbReference type="ARBA" id="ARBA00012528"/>
    </source>
</evidence>
<dbReference type="GeneID" id="303368036"/>
<dbReference type="Gene3D" id="3.30.70.270">
    <property type="match status" value="1"/>
</dbReference>
<dbReference type="PANTHER" id="PTHR45138">
    <property type="entry name" value="REGULATORY COMPONENTS OF SENSORY TRANSDUCTION SYSTEM"/>
    <property type="match status" value="1"/>
</dbReference>
<proteinExistence type="predicted"/>
<dbReference type="Proteomes" id="UP000190395">
    <property type="component" value="Unassembled WGS sequence"/>
</dbReference>
<dbReference type="PROSITE" id="PS50887">
    <property type="entry name" value="GGDEF"/>
    <property type="match status" value="1"/>
</dbReference>
<dbReference type="InterPro" id="IPR050469">
    <property type="entry name" value="Diguanylate_Cyclase"/>
</dbReference>
<sequence>MDVHNTRRISDISFSIDKDLNIKSGNRSFSIFLRKTEVSSINLSEFLSENDTANFKHFLSTFKPQVPNEPANFVAKLKSRNYLITCIFTVIKAGDNLFEVTVEELSYSRHLLDRALLESREYSTLLQNFDAYYFIYECEKFTVKNTKDLNTLFVGNCDEFKEYFENFFHLNKSFTQESKQLIAMLANIRNLETGKYYNFLRADKKMLTVHTLRASTRTKTIVVGSVNFGQKIALAENAYVESHDGLTGIYNKKAITEIAVKKINGQKVPCSMIIIDVDHFKECNDTFGHNFGDKVLASVASCIKEAIGTKGIAGRIGGDEFLVLLDLTEEDDIRNITRNIRTGIQWNITSIEPGSTVTCSMGVARFPLNVKDYDSLFNLADKCLYIAKNKGRNCYIIYKPELHDCIFIQNRQNENKIASGQLYNEAADDVVEILKAIREKKSEEDLQPILQKLVDYLGISTIMVYDSAHRLYCSAGRAEKNFREEALKQENYFSFFNGFDYLHLDNTNVLDSISQEKYVFYRKNCISSTLEVLCNKKTLICFDVFKPARTFPKEKIIFMLVVARLLASTFNIG</sequence>
<dbReference type="PANTHER" id="PTHR45138:SF9">
    <property type="entry name" value="DIGUANYLATE CYCLASE DGCM-RELATED"/>
    <property type="match status" value="1"/>
</dbReference>
<dbReference type="AlphaFoldDB" id="A0A1T4Q140"/>
<dbReference type="SUPFAM" id="SSF55073">
    <property type="entry name" value="Nucleotide cyclase"/>
    <property type="match status" value="1"/>
</dbReference>
<feature type="domain" description="GGDEF" evidence="3">
    <location>
        <begin position="268"/>
        <end position="400"/>
    </location>
</feature>
<dbReference type="EC" id="2.7.7.65" evidence="1"/>
<dbReference type="Pfam" id="PF00990">
    <property type="entry name" value="GGDEF"/>
    <property type="match status" value="1"/>
</dbReference>
<evidence type="ECO:0000259" key="3">
    <source>
        <dbReference type="PROSITE" id="PS50887"/>
    </source>
</evidence>
<name>A0A1T4Q140_9SPIR</name>
<dbReference type="NCBIfam" id="TIGR00254">
    <property type="entry name" value="GGDEF"/>
    <property type="match status" value="1"/>
</dbReference>
<dbReference type="EMBL" id="FUXC01000011">
    <property type="protein sequence ID" value="SJZ97296.1"/>
    <property type="molecule type" value="Genomic_DNA"/>
</dbReference>
<dbReference type="RefSeq" id="WP_078931539.1">
    <property type="nucleotide sequence ID" value="NZ_FUXC01000011.1"/>
</dbReference>
<dbReference type="OrthoDB" id="363328at2"/>
<dbReference type="STRING" id="225004.SAMN02745152_01808"/>
<dbReference type="InterPro" id="IPR000160">
    <property type="entry name" value="GGDEF_dom"/>
</dbReference>
<dbReference type="InterPro" id="IPR043128">
    <property type="entry name" value="Rev_trsase/Diguanyl_cyclase"/>
</dbReference>
<reference evidence="4 5" key="1">
    <citation type="submission" date="2017-02" db="EMBL/GenBank/DDBJ databases">
        <authorList>
            <person name="Peterson S.W."/>
        </authorList>
    </citation>
    <scope>NUCLEOTIDE SEQUENCE [LARGE SCALE GENOMIC DNA]</scope>
    <source>
        <strain evidence="4 5">ATCC BAA-909</strain>
    </source>
</reference>
<protein>
    <recommendedName>
        <fullName evidence="1">diguanylate cyclase</fullName>
        <ecNumber evidence="1">2.7.7.65</ecNumber>
    </recommendedName>
</protein>
<accession>A0A1T4Q140</accession>
<organism evidence="4 5">
    <name type="scientific">Treponema berlinense</name>
    <dbReference type="NCBI Taxonomy" id="225004"/>
    <lineage>
        <taxon>Bacteria</taxon>
        <taxon>Pseudomonadati</taxon>
        <taxon>Spirochaetota</taxon>
        <taxon>Spirochaetia</taxon>
        <taxon>Spirochaetales</taxon>
        <taxon>Treponemataceae</taxon>
        <taxon>Treponema</taxon>
    </lineage>
</organism>